<feature type="signal peptide" evidence="7">
    <location>
        <begin position="1"/>
        <end position="18"/>
    </location>
</feature>
<keyword evidence="6 7" id="KW-0408">Iron</keyword>
<feature type="transmembrane region" description="Helical" evidence="7">
    <location>
        <begin position="93"/>
        <end position="111"/>
    </location>
</feature>
<dbReference type="InterPro" id="IPR051263">
    <property type="entry name" value="C-type_cytochrome_biogenesis"/>
</dbReference>
<dbReference type="PANTHER" id="PTHR47870">
    <property type="entry name" value="CYTOCHROME C-TYPE BIOGENESIS PROTEIN CCMH"/>
    <property type="match status" value="1"/>
</dbReference>
<keyword evidence="2 7" id="KW-0349">Heme</keyword>
<dbReference type="InterPro" id="IPR038297">
    <property type="entry name" value="CcmH/CycL/NrfF/Ccl2_sf"/>
</dbReference>
<keyword evidence="7" id="KW-0472">Membrane</keyword>
<keyword evidence="5" id="KW-0201">Cytochrome c-type biogenesis</keyword>
<evidence type="ECO:0000256" key="5">
    <source>
        <dbReference type="ARBA" id="ARBA00022748"/>
    </source>
</evidence>
<dbReference type="Gene3D" id="1.10.8.640">
    <property type="entry name" value="Cytochrome C biogenesis protein"/>
    <property type="match status" value="1"/>
</dbReference>
<dbReference type="Pfam" id="PF03918">
    <property type="entry name" value="CcmH"/>
    <property type="match status" value="1"/>
</dbReference>
<comment type="similarity">
    <text evidence="1 7">Belongs to the CcmH/CycL/Ccl2/NrfF family.</text>
</comment>
<keyword evidence="3 7" id="KW-0479">Metal-binding</keyword>
<feature type="chain" id="PRO_5044991323" description="Cytochrome c-type biogenesis protein" evidence="7">
    <location>
        <begin position="19"/>
        <end position="125"/>
    </location>
</feature>
<protein>
    <recommendedName>
        <fullName evidence="7">Cytochrome c-type biogenesis protein</fullName>
    </recommendedName>
</protein>
<accession>A0ABS8XJG2</accession>
<dbReference type="InterPro" id="IPR005616">
    <property type="entry name" value="CcmH/CycL/Ccl2/NrfF_N"/>
</dbReference>
<dbReference type="RefSeq" id="WP_233394213.1">
    <property type="nucleotide sequence ID" value="NZ_JAJTWT010000010.1"/>
</dbReference>
<keyword evidence="7" id="KW-0812">Transmembrane</keyword>
<organism evidence="9 10">
    <name type="scientific">Pelomonas caseinilytica</name>
    <dbReference type="NCBI Taxonomy" id="2906763"/>
    <lineage>
        <taxon>Bacteria</taxon>
        <taxon>Pseudomonadati</taxon>
        <taxon>Pseudomonadota</taxon>
        <taxon>Betaproteobacteria</taxon>
        <taxon>Burkholderiales</taxon>
        <taxon>Sphaerotilaceae</taxon>
        <taxon>Roseateles</taxon>
    </lineage>
</organism>
<keyword evidence="10" id="KW-1185">Reference proteome</keyword>
<evidence type="ECO:0000313" key="9">
    <source>
        <dbReference type="EMBL" id="MCE4539692.1"/>
    </source>
</evidence>
<feature type="domain" description="CcmH/CycL/Ccl2/NrfF N-terminal" evidence="8">
    <location>
        <begin position="15"/>
        <end position="122"/>
    </location>
</feature>
<gene>
    <name evidence="9" type="ORF">LXT12_20800</name>
</gene>
<dbReference type="PANTHER" id="PTHR47870:SF1">
    <property type="entry name" value="CYTOCHROME C-TYPE BIOGENESIS PROTEIN CCMH"/>
    <property type="match status" value="1"/>
</dbReference>
<comment type="function">
    <text evidence="7">Possible subunit of a heme lyase.</text>
</comment>
<sequence>MRSLLVATLMGASMAAHAADLDDRVERLARELRCVVCQGQSVAESNAPLAVDMKAELREGLAAGRSENELRAELVKRYGEQVLFRPGLHAGTAALWFGPPVLLGLGGLVYWRQARREAQGQEDPA</sequence>
<evidence type="ECO:0000259" key="8">
    <source>
        <dbReference type="Pfam" id="PF03918"/>
    </source>
</evidence>
<comment type="caution">
    <text evidence="9">The sequence shown here is derived from an EMBL/GenBank/DDBJ whole genome shotgun (WGS) entry which is preliminary data.</text>
</comment>
<evidence type="ECO:0000256" key="2">
    <source>
        <dbReference type="ARBA" id="ARBA00022617"/>
    </source>
</evidence>
<name>A0ABS8XJG2_9BURK</name>
<dbReference type="EMBL" id="JAJTWT010000010">
    <property type="protein sequence ID" value="MCE4539692.1"/>
    <property type="molecule type" value="Genomic_DNA"/>
</dbReference>
<evidence type="ECO:0000256" key="3">
    <source>
        <dbReference type="ARBA" id="ARBA00022723"/>
    </source>
</evidence>
<evidence type="ECO:0000256" key="4">
    <source>
        <dbReference type="ARBA" id="ARBA00022729"/>
    </source>
</evidence>
<dbReference type="CDD" id="cd16378">
    <property type="entry name" value="CcmH_N"/>
    <property type="match status" value="1"/>
</dbReference>
<evidence type="ECO:0000256" key="1">
    <source>
        <dbReference type="ARBA" id="ARBA00010342"/>
    </source>
</evidence>
<evidence type="ECO:0000256" key="7">
    <source>
        <dbReference type="RuleBase" id="RU364112"/>
    </source>
</evidence>
<keyword evidence="4 7" id="KW-0732">Signal</keyword>
<keyword evidence="7" id="KW-1133">Transmembrane helix</keyword>
<evidence type="ECO:0000256" key="6">
    <source>
        <dbReference type="ARBA" id="ARBA00023004"/>
    </source>
</evidence>
<proteinExistence type="inferred from homology"/>
<reference evidence="9 10" key="1">
    <citation type="submission" date="2021-12" db="EMBL/GenBank/DDBJ databases">
        <title>Genome seq of p7.</title>
        <authorList>
            <person name="Seo T."/>
        </authorList>
    </citation>
    <scope>NUCLEOTIDE SEQUENCE [LARGE SCALE GENOMIC DNA]</scope>
    <source>
        <strain evidence="9 10">P7</strain>
    </source>
</reference>
<dbReference type="Proteomes" id="UP001201463">
    <property type="component" value="Unassembled WGS sequence"/>
</dbReference>
<evidence type="ECO:0000313" key="10">
    <source>
        <dbReference type="Proteomes" id="UP001201463"/>
    </source>
</evidence>